<dbReference type="EMBL" id="FNNU01000002">
    <property type="protein sequence ID" value="SDW88278.1"/>
    <property type="molecule type" value="Genomic_DNA"/>
</dbReference>
<dbReference type="AlphaFoldDB" id="A0A2W5CZV9"/>
<feature type="signal peptide" evidence="1">
    <location>
        <begin position="1"/>
        <end position="23"/>
    </location>
</feature>
<protein>
    <submittedName>
        <fullName evidence="2">Uncharacterized protein</fullName>
    </submittedName>
</protein>
<dbReference type="Proteomes" id="UP000243778">
    <property type="component" value="Unassembled WGS sequence"/>
</dbReference>
<reference evidence="3" key="1">
    <citation type="submission" date="2016-10" db="EMBL/GenBank/DDBJ databases">
        <authorList>
            <person name="de Groot N.N."/>
        </authorList>
    </citation>
    <scope>NUCLEOTIDE SEQUENCE [LARGE SCALE GENOMIC DNA]</scope>
    <source>
        <strain evidence="3">NRRL B-59562</strain>
    </source>
</reference>
<dbReference type="RefSeq" id="WP_090226745.1">
    <property type="nucleotide sequence ID" value="NZ_FNNU01000002.1"/>
</dbReference>
<reference evidence="4" key="2">
    <citation type="submission" date="2016-10" db="EMBL/GenBank/DDBJ databases">
        <authorList>
            <person name="Varghese N."/>
            <person name="Submissions S."/>
        </authorList>
    </citation>
    <scope>NUCLEOTIDE SEQUENCE [LARGE SCALE GENOMIC DNA]</scope>
    <source>
        <strain evidence="4">NRRL B-59562</strain>
    </source>
</reference>
<evidence type="ECO:0000313" key="5">
    <source>
        <dbReference type="Proteomes" id="UP000249198"/>
    </source>
</evidence>
<accession>A0A2W5CZV9</accession>
<name>A0A2W5CZV9_9PSED</name>
<organism evidence="2 5">
    <name type="scientific">Pseudomonas kuykendallii</name>
    <dbReference type="NCBI Taxonomy" id="1007099"/>
    <lineage>
        <taxon>Bacteria</taxon>
        <taxon>Pseudomonadati</taxon>
        <taxon>Pseudomonadota</taxon>
        <taxon>Gammaproteobacteria</taxon>
        <taxon>Pseudomonadales</taxon>
        <taxon>Pseudomonadaceae</taxon>
        <taxon>Pseudomonas</taxon>
    </lineage>
</organism>
<evidence type="ECO:0000313" key="2">
    <source>
        <dbReference type="EMBL" id="PZP23658.1"/>
    </source>
</evidence>
<dbReference type="STRING" id="1007099.SAMN05216287_1788"/>
<evidence type="ECO:0000256" key="1">
    <source>
        <dbReference type="SAM" id="SignalP"/>
    </source>
</evidence>
<dbReference type="OrthoDB" id="6089671at2"/>
<dbReference type="EMBL" id="QFOH01000012">
    <property type="protein sequence ID" value="PZP23658.1"/>
    <property type="molecule type" value="Genomic_DNA"/>
</dbReference>
<gene>
    <name evidence="2" type="ORF">DI599_10620</name>
    <name evidence="3" type="ORF">SAMN05216287_1788</name>
</gene>
<accession>A0A1H2X681</accession>
<keyword evidence="1" id="KW-0732">Signal</keyword>
<sequence length="64" mass="7061">MRSRPLLAALLLLACGWSAAAIAAPAPWYWWQSADSERRVCAQHSPAPNWQRVSGPFRNAACKP</sequence>
<evidence type="ECO:0000313" key="4">
    <source>
        <dbReference type="Proteomes" id="UP000243778"/>
    </source>
</evidence>
<proteinExistence type="predicted"/>
<keyword evidence="4" id="KW-1185">Reference proteome</keyword>
<dbReference type="PROSITE" id="PS51257">
    <property type="entry name" value="PROKAR_LIPOPROTEIN"/>
    <property type="match status" value="1"/>
</dbReference>
<feature type="chain" id="PRO_5036057739" evidence="1">
    <location>
        <begin position="24"/>
        <end position="64"/>
    </location>
</feature>
<reference evidence="2 5" key="3">
    <citation type="submission" date="2017-08" db="EMBL/GenBank/DDBJ databases">
        <title>Infants hospitalized years apart are colonized by the same room-sourced microbial strains.</title>
        <authorList>
            <person name="Brooks B."/>
            <person name="Olm M.R."/>
            <person name="Firek B.A."/>
            <person name="Baker R."/>
            <person name="Thomas B.C."/>
            <person name="Morowitz M.J."/>
            <person name="Banfield J.F."/>
        </authorList>
    </citation>
    <scope>NUCLEOTIDE SEQUENCE [LARGE SCALE GENOMIC DNA]</scope>
    <source>
        <strain evidence="2">S2_009_000_R2_77</strain>
    </source>
</reference>
<dbReference type="Proteomes" id="UP000249198">
    <property type="component" value="Unassembled WGS sequence"/>
</dbReference>
<evidence type="ECO:0000313" key="3">
    <source>
        <dbReference type="EMBL" id="SDW88278.1"/>
    </source>
</evidence>